<dbReference type="PANTHER" id="PTHR42790:SF19">
    <property type="entry name" value="KYNURENINE_ALPHA-AMINOADIPATE AMINOTRANSFERASE, MITOCHONDRIAL"/>
    <property type="match status" value="1"/>
</dbReference>
<evidence type="ECO:0000256" key="4">
    <source>
        <dbReference type="ARBA" id="ARBA00022576"/>
    </source>
</evidence>
<dbReference type="OrthoDB" id="9804020at2"/>
<keyword evidence="5 8" id="KW-0808">Transferase</keyword>
<evidence type="ECO:0000256" key="3">
    <source>
        <dbReference type="ARBA" id="ARBA00011738"/>
    </source>
</evidence>
<dbReference type="InterPro" id="IPR015421">
    <property type="entry name" value="PyrdxlP-dep_Trfase_major"/>
</dbReference>
<organism evidence="8 9">
    <name type="scientific">Paracidovorax wautersii</name>
    <dbReference type="NCBI Taxonomy" id="1177982"/>
    <lineage>
        <taxon>Bacteria</taxon>
        <taxon>Pseudomonadati</taxon>
        <taxon>Pseudomonadota</taxon>
        <taxon>Betaproteobacteria</taxon>
        <taxon>Burkholderiales</taxon>
        <taxon>Comamonadaceae</taxon>
        <taxon>Paracidovorax</taxon>
    </lineage>
</organism>
<dbReference type="Proteomes" id="UP000199119">
    <property type="component" value="Unassembled WGS sequence"/>
</dbReference>
<proteinExistence type="inferred from homology"/>
<accession>A0A1I1ZYQ6</accession>
<dbReference type="SUPFAM" id="SSF53383">
    <property type="entry name" value="PLP-dependent transferases"/>
    <property type="match status" value="1"/>
</dbReference>
<evidence type="ECO:0000313" key="8">
    <source>
        <dbReference type="EMBL" id="SFE36528.1"/>
    </source>
</evidence>
<dbReference type="STRING" id="1177982.SAMN04489711_101411"/>
<dbReference type="GO" id="GO:0003677">
    <property type="term" value="F:DNA binding"/>
    <property type="evidence" value="ECO:0007669"/>
    <property type="project" value="UniProtKB-KW"/>
</dbReference>
<dbReference type="PANTHER" id="PTHR42790">
    <property type="entry name" value="AMINOTRANSFERASE"/>
    <property type="match status" value="1"/>
</dbReference>
<dbReference type="Gene3D" id="3.90.1150.10">
    <property type="entry name" value="Aspartate Aminotransferase, domain 1"/>
    <property type="match status" value="1"/>
</dbReference>
<dbReference type="InterPro" id="IPR004839">
    <property type="entry name" value="Aminotransferase_I/II_large"/>
</dbReference>
<dbReference type="Pfam" id="PF00155">
    <property type="entry name" value="Aminotran_1_2"/>
    <property type="match status" value="1"/>
</dbReference>
<dbReference type="GO" id="GO:1901605">
    <property type="term" value="P:alpha-amino acid metabolic process"/>
    <property type="evidence" value="ECO:0007669"/>
    <property type="project" value="TreeGrafter"/>
</dbReference>
<keyword evidence="9" id="KW-1185">Reference proteome</keyword>
<dbReference type="AlphaFoldDB" id="A0A1I1ZYQ6"/>
<dbReference type="GO" id="GO:0008483">
    <property type="term" value="F:transaminase activity"/>
    <property type="evidence" value="ECO:0007669"/>
    <property type="project" value="UniProtKB-KW"/>
</dbReference>
<evidence type="ECO:0000256" key="2">
    <source>
        <dbReference type="ARBA" id="ARBA00007441"/>
    </source>
</evidence>
<comment type="cofactor">
    <cofactor evidence="1">
        <name>pyridoxal 5'-phosphate</name>
        <dbReference type="ChEBI" id="CHEBI:597326"/>
    </cofactor>
</comment>
<protein>
    <submittedName>
        <fullName evidence="8">DNA-binding transcriptional regulator, MocR family, contains an aminotransferase domain</fullName>
    </submittedName>
</protein>
<keyword evidence="8" id="KW-0238">DNA-binding</keyword>
<evidence type="ECO:0000256" key="1">
    <source>
        <dbReference type="ARBA" id="ARBA00001933"/>
    </source>
</evidence>
<comment type="similarity">
    <text evidence="2">Belongs to the class-I pyridoxal-phosphate-dependent aminotransferase family.</text>
</comment>
<evidence type="ECO:0000313" key="9">
    <source>
        <dbReference type="Proteomes" id="UP000199119"/>
    </source>
</evidence>
<sequence>MQFADRLNNVETSAIRELFKLLGKPGIISFAGGFPDSAMFDVEGLRAASARALEEDPGAALQYGATEGYGPLREQLAALMTGKGATGVAPDDLIVTTGSQQALDLLGKTLISPGDKVIVEGPTFLATIQCFRLYGAELISAPIDGDGVQTDALEKLIAEHRPKFVYLIPTFGNPSGATLSLERRKAVLEMAVRHQTVIVEDDPYGDLYFGEAPPPSLLNLSAGVPGSRELLVHCGSLSKVLAPGLRVGWMIAPPELLAKATMCKQFSDAHTSTFAQATAAQYLKAGRMPATLDKVRTVYAQRAQAMGDALQAELGDAAQFVRPRGGMFFWVRLTGAGGKVADGNELARRAIDKGVAFVPGTPFFCAHPDHATLRLSFATADVERIREGVARLGQALAG</sequence>
<dbReference type="GO" id="GO:0030170">
    <property type="term" value="F:pyridoxal phosphate binding"/>
    <property type="evidence" value="ECO:0007669"/>
    <property type="project" value="InterPro"/>
</dbReference>
<evidence type="ECO:0000259" key="7">
    <source>
        <dbReference type="Pfam" id="PF00155"/>
    </source>
</evidence>
<comment type="subunit">
    <text evidence="3">Homodimer.</text>
</comment>
<name>A0A1I1ZYQ6_9BURK</name>
<reference evidence="9" key="1">
    <citation type="submission" date="2016-10" db="EMBL/GenBank/DDBJ databases">
        <authorList>
            <person name="Varghese N."/>
            <person name="Submissions S."/>
        </authorList>
    </citation>
    <scope>NUCLEOTIDE SEQUENCE [LARGE SCALE GENOMIC DNA]</scope>
    <source>
        <strain evidence="9">DSM 27981</strain>
    </source>
</reference>
<dbReference type="EMBL" id="FONX01000001">
    <property type="protein sequence ID" value="SFE36528.1"/>
    <property type="molecule type" value="Genomic_DNA"/>
</dbReference>
<dbReference type="InterPro" id="IPR050859">
    <property type="entry name" value="Class-I_PLP-dep_aminotransf"/>
</dbReference>
<keyword evidence="6" id="KW-0663">Pyridoxal phosphate</keyword>
<dbReference type="InterPro" id="IPR015424">
    <property type="entry name" value="PyrdxlP-dep_Trfase"/>
</dbReference>
<feature type="domain" description="Aminotransferase class I/classII large" evidence="7">
    <location>
        <begin position="48"/>
        <end position="392"/>
    </location>
</feature>
<dbReference type="InterPro" id="IPR015422">
    <property type="entry name" value="PyrdxlP-dep_Trfase_small"/>
</dbReference>
<dbReference type="FunFam" id="3.40.640.10:FF:000053">
    <property type="entry name" value="Aminotransferase, class I"/>
    <property type="match status" value="1"/>
</dbReference>
<dbReference type="CDD" id="cd00609">
    <property type="entry name" value="AAT_like"/>
    <property type="match status" value="1"/>
</dbReference>
<keyword evidence="4 8" id="KW-0032">Aminotransferase</keyword>
<dbReference type="Gene3D" id="3.40.640.10">
    <property type="entry name" value="Type I PLP-dependent aspartate aminotransferase-like (Major domain)"/>
    <property type="match status" value="1"/>
</dbReference>
<dbReference type="RefSeq" id="WP_092937072.1">
    <property type="nucleotide sequence ID" value="NZ_FONX01000001.1"/>
</dbReference>
<evidence type="ECO:0000256" key="5">
    <source>
        <dbReference type="ARBA" id="ARBA00022679"/>
    </source>
</evidence>
<gene>
    <name evidence="8" type="ORF">SAMN04489711_101411</name>
</gene>
<evidence type="ECO:0000256" key="6">
    <source>
        <dbReference type="ARBA" id="ARBA00022898"/>
    </source>
</evidence>